<accession>A0ABU6Z208</accession>
<feature type="region of interest" description="Disordered" evidence="1">
    <location>
        <begin position="110"/>
        <end position="130"/>
    </location>
</feature>
<evidence type="ECO:0000313" key="3">
    <source>
        <dbReference type="Proteomes" id="UP001341840"/>
    </source>
</evidence>
<proteinExistence type="predicted"/>
<feature type="compositionally biased region" description="Polar residues" evidence="1">
    <location>
        <begin position="110"/>
        <end position="123"/>
    </location>
</feature>
<dbReference type="EMBL" id="JASCZI010271882">
    <property type="protein sequence ID" value="MED6216640.1"/>
    <property type="molecule type" value="Genomic_DNA"/>
</dbReference>
<keyword evidence="3" id="KW-1185">Reference proteome</keyword>
<comment type="caution">
    <text evidence="2">The sequence shown here is derived from an EMBL/GenBank/DDBJ whole genome shotgun (WGS) entry which is preliminary data.</text>
</comment>
<reference evidence="2 3" key="1">
    <citation type="journal article" date="2023" name="Plants (Basel)">
        <title>Bridging the Gap: Combining Genomics and Transcriptomics Approaches to Understand Stylosanthes scabra, an Orphan Legume from the Brazilian Caatinga.</title>
        <authorList>
            <person name="Ferreira-Neto J.R.C."/>
            <person name="da Silva M.D."/>
            <person name="Binneck E."/>
            <person name="de Melo N.F."/>
            <person name="da Silva R.H."/>
            <person name="de Melo A.L.T.M."/>
            <person name="Pandolfi V."/>
            <person name="Bustamante F.O."/>
            <person name="Brasileiro-Vidal A.C."/>
            <person name="Benko-Iseppon A.M."/>
        </authorList>
    </citation>
    <scope>NUCLEOTIDE SEQUENCE [LARGE SCALE GENOMIC DNA]</scope>
    <source>
        <tissue evidence="2">Leaves</tissue>
    </source>
</reference>
<protein>
    <submittedName>
        <fullName evidence="2">Uncharacterized protein</fullName>
    </submittedName>
</protein>
<feature type="compositionally biased region" description="Low complexity" evidence="1">
    <location>
        <begin position="11"/>
        <end position="29"/>
    </location>
</feature>
<organism evidence="2 3">
    <name type="scientific">Stylosanthes scabra</name>
    <dbReference type="NCBI Taxonomy" id="79078"/>
    <lineage>
        <taxon>Eukaryota</taxon>
        <taxon>Viridiplantae</taxon>
        <taxon>Streptophyta</taxon>
        <taxon>Embryophyta</taxon>
        <taxon>Tracheophyta</taxon>
        <taxon>Spermatophyta</taxon>
        <taxon>Magnoliopsida</taxon>
        <taxon>eudicotyledons</taxon>
        <taxon>Gunneridae</taxon>
        <taxon>Pentapetalae</taxon>
        <taxon>rosids</taxon>
        <taxon>fabids</taxon>
        <taxon>Fabales</taxon>
        <taxon>Fabaceae</taxon>
        <taxon>Papilionoideae</taxon>
        <taxon>50 kb inversion clade</taxon>
        <taxon>dalbergioids sensu lato</taxon>
        <taxon>Dalbergieae</taxon>
        <taxon>Pterocarpus clade</taxon>
        <taxon>Stylosanthes</taxon>
    </lineage>
</organism>
<gene>
    <name evidence="2" type="ORF">PIB30_009528</name>
</gene>
<evidence type="ECO:0000256" key="1">
    <source>
        <dbReference type="SAM" id="MobiDB-lite"/>
    </source>
</evidence>
<evidence type="ECO:0000313" key="2">
    <source>
        <dbReference type="EMBL" id="MED6216640.1"/>
    </source>
</evidence>
<name>A0ABU6Z208_9FABA</name>
<sequence>MEDNGGRCKGVSKSSSSVPPPDTAAVAPPRSGPSPLLVRSVAVARRRPCSPTVAAHSKHRSFLLPLFPLFCWSSVGGSGKGGVDGAWNKRKKKFTAPIYNCGAYATLFQSSTNSNPNSRSQLDSTHRLKS</sequence>
<dbReference type="Proteomes" id="UP001341840">
    <property type="component" value="Unassembled WGS sequence"/>
</dbReference>
<feature type="region of interest" description="Disordered" evidence="1">
    <location>
        <begin position="1"/>
        <end position="35"/>
    </location>
</feature>